<dbReference type="EMBL" id="VSRR010000999">
    <property type="protein sequence ID" value="MPC21649.1"/>
    <property type="molecule type" value="Genomic_DNA"/>
</dbReference>
<protein>
    <submittedName>
        <fullName evidence="2">Uncharacterized protein</fullName>
    </submittedName>
</protein>
<gene>
    <name evidence="2" type="ORF">E2C01_014641</name>
</gene>
<evidence type="ECO:0000313" key="2">
    <source>
        <dbReference type="EMBL" id="MPC21649.1"/>
    </source>
</evidence>
<name>A0A5B7DKR5_PORTR</name>
<proteinExistence type="predicted"/>
<dbReference type="Proteomes" id="UP000324222">
    <property type="component" value="Unassembled WGS sequence"/>
</dbReference>
<feature type="region of interest" description="Disordered" evidence="1">
    <location>
        <begin position="62"/>
        <end position="94"/>
    </location>
</feature>
<keyword evidence="3" id="KW-1185">Reference proteome</keyword>
<accession>A0A5B7DKR5</accession>
<evidence type="ECO:0000313" key="3">
    <source>
        <dbReference type="Proteomes" id="UP000324222"/>
    </source>
</evidence>
<organism evidence="2 3">
    <name type="scientific">Portunus trituberculatus</name>
    <name type="common">Swimming crab</name>
    <name type="synonym">Neptunus trituberculatus</name>
    <dbReference type="NCBI Taxonomy" id="210409"/>
    <lineage>
        <taxon>Eukaryota</taxon>
        <taxon>Metazoa</taxon>
        <taxon>Ecdysozoa</taxon>
        <taxon>Arthropoda</taxon>
        <taxon>Crustacea</taxon>
        <taxon>Multicrustacea</taxon>
        <taxon>Malacostraca</taxon>
        <taxon>Eumalacostraca</taxon>
        <taxon>Eucarida</taxon>
        <taxon>Decapoda</taxon>
        <taxon>Pleocyemata</taxon>
        <taxon>Brachyura</taxon>
        <taxon>Eubrachyura</taxon>
        <taxon>Portunoidea</taxon>
        <taxon>Portunidae</taxon>
        <taxon>Portuninae</taxon>
        <taxon>Portunus</taxon>
    </lineage>
</organism>
<comment type="caution">
    <text evidence="2">The sequence shown here is derived from an EMBL/GenBank/DDBJ whole genome shotgun (WGS) entry which is preliminary data.</text>
</comment>
<evidence type="ECO:0000256" key="1">
    <source>
        <dbReference type="SAM" id="MobiDB-lite"/>
    </source>
</evidence>
<reference evidence="2 3" key="1">
    <citation type="submission" date="2019-05" db="EMBL/GenBank/DDBJ databases">
        <title>Another draft genome of Portunus trituberculatus and its Hox gene families provides insights of decapod evolution.</title>
        <authorList>
            <person name="Jeong J.-H."/>
            <person name="Song I."/>
            <person name="Kim S."/>
            <person name="Choi T."/>
            <person name="Kim D."/>
            <person name="Ryu S."/>
            <person name="Kim W."/>
        </authorList>
    </citation>
    <scope>NUCLEOTIDE SEQUENCE [LARGE SCALE GENOMIC DNA]</scope>
    <source>
        <tissue evidence="2">Muscle</tissue>
    </source>
</reference>
<sequence>MKVTRRAVKRRWRRLDGRDREVLKRRDKSGEVTAGVMEVRWATCWVWRKWREDVGRRGWMDGQESRMAEAGNTRCQTPPAPPRPSRRPPSVKSHSLDVDTHFWVKMVS</sequence>
<dbReference type="AlphaFoldDB" id="A0A5B7DKR5"/>